<evidence type="ECO:0000256" key="12">
    <source>
        <dbReference type="RuleBase" id="RU364031"/>
    </source>
</evidence>
<keyword evidence="3" id="KW-0813">Transport</keyword>
<dbReference type="EMBL" id="JAEUBG010002243">
    <property type="protein sequence ID" value="KAH3684971.1"/>
    <property type="molecule type" value="Genomic_DNA"/>
</dbReference>
<dbReference type="Pfam" id="PF05328">
    <property type="entry name" value="CybS"/>
    <property type="match status" value="1"/>
</dbReference>
<dbReference type="Proteomes" id="UP000774326">
    <property type="component" value="Unassembled WGS sequence"/>
</dbReference>
<feature type="transmembrane region" description="Helical" evidence="12">
    <location>
        <begin position="77"/>
        <end position="96"/>
    </location>
</feature>
<dbReference type="CDD" id="cd03496">
    <property type="entry name" value="SQR_TypeC_CybS"/>
    <property type="match status" value="1"/>
</dbReference>
<dbReference type="GO" id="GO:0006121">
    <property type="term" value="P:mitochondrial electron transport, succinate to ubiquinone"/>
    <property type="evidence" value="ECO:0007669"/>
    <property type="project" value="TreeGrafter"/>
</dbReference>
<feature type="binding site" description="axial binding residue" evidence="11">
    <location>
        <position position="110"/>
    </location>
    <ligand>
        <name>heme b</name>
        <dbReference type="ChEBI" id="CHEBI:60344"/>
        <note>ligand shared with SDHC</note>
    </ligand>
    <ligandPart>
        <name>Fe</name>
        <dbReference type="ChEBI" id="CHEBI:18248"/>
    </ligandPart>
</feature>
<keyword evidence="7 12" id="KW-1133">Transmembrane helix</keyword>
<feature type="transmembrane region" description="Helical" evidence="12">
    <location>
        <begin position="135"/>
        <end position="153"/>
    </location>
</feature>
<comment type="subcellular location">
    <subcellularLocation>
        <location evidence="1 12">Mitochondrion inner membrane</location>
        <topology evidence="1 12">Multi-pass membrane protein</topology>
    </subcellularLocation>
</comment>
<gene>
    <name evidence="13" type="ORF">WICPIJ_004050</name>
</gene>
<dbReference type="PANTHER" id="PTHR13337:SF2">
    <property type="entry name" value="SUCCINATE DEHYDROGENASE [UBIQUINONE] CYTOCHROME B SMALL SUBUNIT, MITOCHONDRIAL"/>
    <property type="match status" value="1"/>
</dbReference>
<evidence type="ECO:0000256" key="5">
    <source>
        <dbReference type="ARBA" id="ARBA00022792"/>
    </source>
</evidence>
<evidence type="ECO:0000256" key="2">
    <source>
        <dbReference type="ARBA" id="ARBA00007294"/>
    </source>
</evidence>
<evidence type="ECO:0000313" key="14">
    <source>
        <dbReference type="Proteomes" id="UP000774326"/>
    </source>
</evidence>
<comment type="caution">
    <text evidence="12">Lacks conserved residue(s) required for the propagation of feature annotation.</text>
</comment>
<evidence type="ECO:0000256" key="8">
    <source>
        <dbReference type="ARBA" id="ARBA00023128"/>
    </source>
</evidence>
<dbReference type="GO" id="GO:0046872">
    <property type="term" value="F:metal ion binding"/>
    <property type="evidence" value="ECO:0007669"/>
    <property type="project" value="UniProtKB-KW"/>
</dbReference>
<evidence type="ECO:0000256" key="7">
    <source>
        <dbReference type="ARBA" id="ARBA00022989"/>
    </source>
</evidence>
<sequence>MSPLTRIGLTPIRTQFTRSALLSQRFFQTSSTQRFDIPFLKQIPQPPGYVVGNVNDAYIPPHASKTHGSLHWTTERLIAIGLVPLTVVPFVTGSFAPVLDAVLSVTILAHSWIGFQACIIDYVQKRVYGSAHDYAIYLLSFGTVIAGLGIYNLEANDVGLTGLIAKVASAKKEESK</sequence>
<keyword evidence="4 12" id="KW-0812">Transmembrane</keyword>
<keyword evidence="8 12" id="KW-0496">Mitochondrion</keyword>
<evidence type="ECO:0000256" key="9">
    <source>
        <dbReference type="ARBA" id="ARBA00023136"/>
    </source>
</evidence>
<reference evidence="13" key="2">
    <citation type="submission" date="2021-01" db="EMBL/GenBank/DDBJ databases">
        <authorList>
            <person name="Schikora-Tamarit M.A."/>
        </authorList>
    </citation>
    <scope>NUCLEOTIDE SEQUENCE</scope>
    <source>
        <strain evidence="13">CBS2887</strain>
    </source>
</reference>
<evidence type="ECO:0000256" key="6">
    <source>
        <dbReference type="ARBA" id="ARBA00022946"/>
    </source>
</evidence>
<reference evidence="13" key="1">
    <citation type="journal article" date="2021" name="Open Biol.">
        <title>Shared evolutionary footprints suggest mitochondrial oxidative damage underlies multiple complex I losses in fungi.</title>
        <authorList>
            <person name="Schikora-Tamarit M.A."/>
            <person name="Marcet-Houben M."/>
            <person name="Nosek J."/>
            <person name="Gabaldon T."/>
        </authorList>
    </citation>
    <scope>NUCLEOTIDE SEQUENCE</scope>
    <source>
        <strain evidence="13">CBS2887</strain>
    </source>
</reference>
<keyword evidence="11" id="KW-0479">Metal-binding</keyword>
<dbReference type="AlphaFoldDB" id="A0A9P8Q6L8"/>
<dbReference type="SUPFAM" id="SSF81343">
    <property type="entry name" value="Fumarate reductase respiratory complex transmembrane subunits"/>
    <property type="match status" value="1"/>
</dbReference>
<dbReference type="GO" id="GO:0020037">
    <property type="term" value="F:heme binding"/>
    <property type="evidence" value="ECO:0007669"/>
    <property type="project" value="TreeGrafter"/>
</dbReference>
<evidence type="ECO:0000313" key="13">
    <source>
        <dbReference type="EMBL" id="KAH3684971.1"/>
    </source>
</evidence>
<proteinExistence type="inferred from homology"/>
<comment type="caution">
    <text evidence="13">The sequence shown here is derived from an EMBL/GenBank/DDBJ whole genome shotgun (WGS) entry which is preliminary data.</text>
</comment>
<protein>
    <recommendedName>
        <fullName evidence="12">Succinate dehydrogenase [ubiquinone] cytochrome b small subunit</fullName>
    </recommendedName>
</protein>
<dbReference type="GO" id="GO:0005743">
    <property type="term" value="C:mitochondrial inner membrane"/>
    <property type="evidence" value="ECO:0007669"/>
    <property type="project" value="UniProtKB-SubCell"/>
</dbReference>
<evidence type="ECO:0000256" key="1">
    <source>
        <dbReference type="ARBA" id="ARBA00004448"/>
    </source>
</evidence>
<dbReference type="InterPro" id="IPR034804">
    <property type="entry name" value="SQR/QFR_C/D"/>
</dbReference>
<dbReference type="PANTHER" id="PTHR13337">
    <property type="entry name" value="SUCCINATE DEHYDROGENASE"/>
    <property type="match status" value="1"/>
</dbReference>
<evidence type="ECO:0000256" key="4">
    <source>
        <dbReference type="ARBA" id="ARBA00022692"/>
    </source>
</evidence>
<dbReference type="InterPro" id="IPR007992">
    <property type="entry name" value="CybS"/>
</dbReference>
<dbReference type="OrthoDB" id="18577at2759"/>
<feature type="binding site" evidence="10">
    <location>
        <position position="122"/>
    </location>
    <ligand>
        <name>a ubiquinone</name>
        <dbReference type="ChEBI" id="CHEBI:16389"/>
        <note>ligand shared with IP/SDHB</note>
    </ligand>
</feature>
<keyword evidence="9 12" id="KW-0472">Membrane</keyword>
<evidence type="ECO:0000256" key="3">
    <source>
        <dbReference type="ARBA" id="ARBA00022448"/>
    </source>
</evidence>
<dbReference type="GO" id="GO:0048039">
    <property type="term" value="F:ubiquinone binding"/>
    <property type="evidence" value="ECO:0007669"/>
    <property type="project" value="TreeGrafter"/>
</dbReference>
<dbReference type="GO" id="GO:0006099">
    <property type="term" value="P:tricarboxylic acid cycle"/>
    <property type="evidence" value="ECO:0007669"/>
    <property type="project" value="TreeGrafter"/>
</dbReference>
<dbReference type="Gene3D" id="1.20.1300.10">
    <property type="entry name" value="Fumarate reductase/succinate dehydrogenase, transmembrane subunit"/>
    <property type="match status" value="1"/>
</dbReference>
<keyword evidence="14" id="KW-1185">Reference proteome</keyword>
<name>A0A9P8Q6L8_WICPI</name>
<comment type="similarity">
    <text evidence="2 12">Belongs to the CybS family.</text>
</comment>
<keyword evidence="5 12" id="KW-0999">Mitochondrion inner membrane</keyword>
<evidence type="ECO:0000256" key="10">
    <source>
        <dbReference type="PIRSR" id="PIRSR607992-1"/>
    </source>
</evidence>
<keyword evidence="11" id="KW-0408">Iron</keyword>
<keyword evidence="6 12" id="KW-0809">Transit peptide</keyword>
<organism evidence="13 14">
    <name type="scientific">Wickerhamomyces pijperi</name>
    <name type="common">Yeast</name>
    <name type="synonym">Pichia pijperi</name>
    <dbReference type="NCBI Taxonomy" id="599730"/>
    <lineage>
        <taxon>Eukaryota</taxon>
        <taxon>Fungi</taxon>
        <taxon>Dikarya</taxon>
        <taxon>Ascomycota</taxon>
        <taxon>Saccharomycotina</taxon>
        <taxon>Saccharomycetes</taxon>
        <taxon>Phaffomycetales</taxon>
        <taxon>Wickerhamomycetaceae</taxon>
        <taxon>Wickerhamomyces</taxon>
    </lineage>
</organism>
<accession>A0A9P8Q6L8</accession>
<evidence type="ECO:0000256" key="11">
    <source>
        <dbReference type="PIRSR" id="PIRSR607992-2"/>
    </source>
</evidence>